<proteinExistence type="predicted"/>
<dbReference type="AlphaFoldDB" id="A0A5M9JWM5"/>
<evidence type="ECO:0000256" key="1">
    <source>
        <dbReference type="SAM" id="Phobius"/>
    </source>
</evidence>
<keyword evidence="1" id="KW-1133">Transmembrane helix</keyword>
<evidence type="ECO:0000313" key="2">
    <source>
        <dbReference type="EMBL" id="KAA8572192.1"/>
    </source>
</evidence>
<evidence type="ECO:0000313" key="3">
    <source>
        <dbReference type="Proteomes" id="UP000322873"/>
    </source>
</evidence>
<feature type="transmembrane region" description="Helical" evidence="1">
    <location>
        <begin position="343"/>
        <end position="362"/>
    </location>
</feature>
<keyword evidence="3" id="KW-1185">Reference proteome</keyword>
<dbReference type="EMBL" id="VICG01000005">
    <property type="protein sequence ID" value="KAA8572192.1"/>
    <property type="molecule type" value="Genomic_DNA"/>
</dbReference>
<organism evidence="2 3">
    <name type="scientific">Monilinia fructicola</name>
    <name type="common">Brown rot fungus</name>
    <name type="synonym">Ciboria fructicola</name>
    <dbReference type="NCBI Taxonomy" id="38448"/>
    <lineage>
        <taxon>Eukaryota</taxon>
        <taxon>Fungi</taxon>
        <taxon>Dikarya</taxon>
        <taxon>Ascomycota</taxon>
        <taxon>Pezizomycotina</taxon>
        <taxon>Leotiomycetes</taxon>
        <taxon>Helotiales</taxon>
        <taxon>Sclerotiniaceae</taxon>
        <taxon>Monilinia</taxon>
    </lineage>
</organism>
<reference evidence="2 3" key="1">
    <citation type="submission" date="2019-06" db="EMBL/GenBank/DDBJ databases">
        <title>Genome Sequence of the Brown Rot Fungal Pathogen Monilinia fructicola.</title>
        <authorList>
            <person name="De Miccolis Angelini R.M."/>
            <person name="Landi L."/>
            <person name="Abate D."/>
            <person name="Pollastro S."/>
            <person name="Romanazzi G."/>
            <person name="Faretra F."/>
        </authorList>
    </citation>
    <scope>NUCLEOTIDE SEQUENCE [LARGE SCALE GENOMIC DNA]</scope>
    <source>
        <strain evidence="2 3">Mfrc123</strain>
    </source>
</reference>
<accession>A0A5M9JWM5</accession>
<name>A0A5M9JWM5_MONFR</name>
<comment type="caution">
    <text evidence="2">The sequence shown here is derived from an EMBL/GenBank/DDBJ whole genome shotgun (WGS) entry which is preliminary data.</text>
</comment>
<keyword evidence="1" id="KW-0472">Membrane</keyword>
<keyword evidence="1" id="KW-0812">Transmembrane</keyword>
<dbReference type="VEuPathDB" id="FungiDB:MFRU_060g00240"/>
<sequence length="363" mass="41761">MSSTESESMSTSAVSTITVAPMDTNISDIKLNDANSLPIMTSETPYGKQRVPPEVIILIIEFMIDDKDTKYDKPTIICLGLTAHIYWDFLKSKYPMQKLSPTSSCFQSCLCPPSAHRRWGFLNIDDKKRLGTLLKTWAGPDYRPVSDAFLNYSRSIACQIMFLRRDVYGEVSDDGCMRSHEKALMERLVLWKEFPLRDWPRNIAFRSPMLKTLSNPYGMGMDWYPTAAKEVRGMMCHWKGMDGVGFQDSWDAAQFSFWYAYDQSCLWHWVAKKDAKDVPEIKRLKKELRDFEKRVWKPILRHLFQLDDVTETDMSDEDELEATLGDAAQREATFMIAPRQIASVFRVLLGSLLILSGLFLAFC</sequence>
<dbReference type="Proteomes" id="UP000322873">
    <property type="component" value="Unassembled WGS sequence"/>
</dbReference>
<protein>
    <submittedName>
        <fullName evidence="2">Uncharacterized protein</fullName>
    </submittedName>
</protein>
<gene>
    <name evidence="2" type="ORF">EYC84_002101</name>
</gene>